<evidence type="ECO:0000313" key="1">
    <source>
        <dbReference type="EMBL" id="AYG01336.1"/>
    </source>
</evidence>
<organism evidence="1 2">
    <name type="scientific">Lactococcus allomyrinae</name>
    <dbReference type="NCBI Taxonomy" id="2419773"/>
    <lineage>
        <taxon>Bacteria</taxon>
        <taxon>Bacillati</taxon>
        <taxon>Bacillota</taxon>
        <taxon>Bacilli</taxon>
        <taxon>Lactobacillales</taxon>
        <taxon>Streptococcaceae</taxon>
        <taxon>Lactococcus</taxon>
    </lineage>
</organism>
<dbReference type="RefSeq" id="WP_120772709.1">
    <property type="nucleotide sequence ID" value="NZ_CP032627.1"/>
</dbReference>
<proteinExistence type="predicted"/>
<dbReference type="OrthoDB" id="2190294at2"/>
<protein>
    <recommendedName>
        <fullName evidence="3">Type VII secretion protein, YukD family</fullName>
    </recommendedName>
</protein>
<dbReference type="Gene3D" id="3.10.20.90">
    <property type="entry name" value="Phosphatidylinositol 3-kinase Catalytic Subunit, Chain A, domain 1"/>
    <property type="match status" value="1"/>
</dbReference>
<gene>
    <name evidence="1" type="ORF">D7I46_09655</name>
</gene>
<dbReference type="Proteomes" id="UP000269374">
    <property type="component" value="Chromosome"/>
</dbReference>
<sequence length="83" mass="9672">MRTDTHITISLEYEGRQLDLVIPIQVTVNRLIELLDNMFRSNQVFLPQNWKLDVKGKHLHFDGTDFLADYPVGNGDVFVIVWD</sequence>
<evidence type="ECO:0000313" key="2">
    <source>
        <dbReference type="Proteomes" id="UP000269374"/>
    </source>
</evidence>
<dbReference type="Pfam" id="PF08817">
    <property type="entry name" value="YukD"/>
    <property type="match status" value="1"/>
</dbReference>
<dbReference type="KEGG" id="lact:D7I46_09655"/>
<reference evidence="1 2" key="1">
    <citation type="submission" date="2018-09" db="EMBL/GenBank/DDBJ databases">
        <title>Genome sequencing of strain 1JSPR-7.</title>
        <authorList>
            <person name="Heo J."/>
            <person name="Kim S.-J."/>
            <person name="Kwon S.-W."/>
        </authorList>
    </citation>
    <scope>NUCLEOTIDE SEQUENCE [LARGE SCALE GENOMIC DNA]</scope>
    <source>
        <strain evidence="1 2">1JSPR-7</strain>
    </source>
</reference>
<dbReference type="SUPFAM" id="SSF54236">
    <property type="entry name" value="Ubiquitin-like"/>
    <property type="match status" value="1"/>
</dbReference>
<keyword evidence="2" id="KW-1185">Reference proteome</keyword>
<dbReference type="AlphaFoldDB" id="A0A387BJY9"/>
<dbReference type="InterPro" id="IPR029071">
    <property type="entry name" value="Ubiquitin-like_domsf"/>
</dbReference>
<accession>A0A387BJY9</accession>
<dbReference type="InterPro" id="IPR024962">
    <property type="entry name" value="YukD-like"/>
</dbReference>
<dbReference type="EMBL" id="CP032627">
    <property type="protein sequence ID" value="AYG01336.1"/>
    <property type="molecule type" value="Genomic_DNA"/>
</dbReference>
<name>A0A387BJY9_9LACT</name>
<evidence type="ECO:0008006" key="3">
    <source>
        <dbReference type="Google" id="ProtNLM"/>
    </source>
</evidence>